<dbReference type="Pfam" id="PF11925">
    <property type="entry name" value="DUF3443"/>
    <property type="match status" value="1"/>
</dbReference>
<evidence type="ECO:0000313" key="1">
    <source>
        <dbReference type="EMBL" id="BAN22897.1"/>
    </source>
</evidence>
<dbReference type="PATRIC" id="fig|758793.3.peg.1144"/>
<dbReference type="InterPro" id="IPR021847">
    <property type="entry name" value="DUF3443"/>
</dbReference>
<dbReference type="KEGG" id="buo:BRPE64_ACDS11430"/>
<keyword evidence="2" id="KW-1185">Reference proteome</keyword>
<reference evidence="1 2" key="1">
    <citation type="journal article" date="2013" name="Genome Announc.">
        <title>Complete Genome Sequence of Burkholderia sp. Strain RPE64, Bacterial Symbiont of the Bean Bug Riptortus pedestris.</title>
        <authorList>
            <person name="Shibata T.F."/>
            <person name="Maeda T."/>
            <person name="Nikoh N."/>
            <person name="Yamaguchi K."/>
            <person name="Oshima K."/>
            <person name="Hattori M."/>
            <person name="Nishiyama T."/>
            <person name="Hasebe M."/>
            <person name="Fukatsu T."/>
            <person name="Kikuchi Y."/>
            <person name="Shigenobu S."/>
        </authorList>
    </citation>
    <scope>NUCLEOTIDE SEQUENCE [LARGE SCALE GENOMIC DNA]</scope>
</reference>
<reference evidence="1 2" key="2">
    <citation type="journal article" date="2018" name="Int. J. Syst. Evol. Microbiol.">
        <title>Burkholderia insecticola sp. nov., a gut symbiotic bacterium of the bean bug Riptortus pedestris.</title>
        <authorList>
            <person name="Takeshita K."/>
            <person name="Tamaki H."/>
            <person name="Ohbayashi T."/>
            <person name="Meng X.-Y."/>
            <person name="Sone T."/>
            <person name="Mitani Y."/>
            <person name="Peeters C."/>
            <person name="Kikuchi Y."/>
            <person name="Vandamme P."/>
        </authorList>
    </citation>
    <scope>NUCLEOTIDE SEQUENCE [LARGE SCALE GENOMIC DNA]</scope>
    <source>
        <strain evidence="1">RPE64</strain>
    </source>
</reference>
<accession>R4WXU1</accession>
<gene>
    <name evidence="1" type="ORF">BRPE64_ACDS11430</name>
</gene>
<sequence length="340" mass="34190">MLQTSVTICVPGTNTCQTIDKIQVDTGSHGLRVLASALDPSVALPLVAGASTGSVIAECAVFGSGYTWGAVRRADVKLAGQVAASTSVQVIADSAVPTTATDCGQSGLPMLSASALRGNGILGVGPFVADCGGNCAKTAMPRWYYDCGATGCAASALAVTQQVTNPVANFATDNNGVLIELPDVPDGGASSVTGTMTFGIGSQSNNLLGAATVLPSNSATGYVTTDFGGSQYGSSFIDSGSNGVFFPSTTLARCGAWYCPAAPQTFTATIRSATGAQGAVSFTVAQSTALFGTGNYAFDNLAGTASGVFDWGLPFFYGRRVFTAIQGRATPAGAGPYYAF</sequence>
<name>R4WXU1_9BURK</name>
<proteinExistence type="predicted"/>
<dbReference type="AlphaFoldDB" id="R4WXU1"/>
<dbReference type="EMBL" id="AP013058">
    <property type="protein sequence ID" value="BAN22897.1"/>
    <property type="molecule type" value="Genomic_DNA"/>
</dbReference>
<organism evidence="1 2">
    <name type="scientific">Caballeronia insecticola</name>
    <dbReference type="NCBI Taxonomy" id="758793"/>
    <lineage>
        <taxon>Bacteria</taxon>
        <taxon>Pseudomonadati</taxon>
        <taxon>Pseudomonadota</taxon>
        <taxon>Betaproteobacteria</taxon>
        <taxon>Burkholderiales</taxon>
        <taxon>Burkholderiaceae</taxon>
        <taxon>Caballeronia</taxon>
    </lineage>
</organism>
<protein>
    <submittedName>
        <fullName evidence="1">Uncharacterized protein</fullName>
    </submittedName>
</protein>
<dbReference type="Proteomes" id="UP000013966">
    <property type="component" value="Chromosome 1"/>
</dbReference>
<dbReference type="HOGENOM" id="CLU_036877_1_0_4"/>
<evidence type="ECO:0000313" key="2">
    <source>
        <dbReference type="Proteomes" id="UP000013966"/>
    </source>
</evidence>